<gene>
    <name evidence="1" type="ORF">AVL59_30615</name>
</gene>
<dbReference type="AlphaFoldDB" id="A0A1B1B3B0"/>
<organism evidence="1 2">
    <name type="scientific">Streptomyces griseochromogenes</name>
    <dbReference type="NCBI Taxonomy" id="68214"/>
    <lineage>
        <taxon>Bacteria</taxon>
        <taxon>Bacillati</taxon>
        <taxon>Actinomycetota</taxon>
        <taxon>Actinomycetes</taxon>
        <taxon>Kitasatosporales</taxon>
        <taxon>Streptomycetaceae</taxon>
        <taxon>Streptomyces</taxon>
    </lineage>
</organism>
<dbReference type="Proteomes" id="UP000092659">
    <property type="component" value="Chromosome"/>
</dbReference>
<name>A0A1B1B3B0_9ACTN</name>
<dbReference type="EMBL" id="CP016279">
    <property type="protein sequence ID" value="ANP53306.1"/>
    <property type="molecule type" value="Genomic_DNA"/>
</dbReference>
<reference evidence="1 2" key="1">
    <citation type="submission" date="2016-06" db="EMBL/GenBank/DDBJ databases">
        <title>Complete genome sequence of Streptomyces griseochromogenes ATCC 14511, the Blasticidin S producer.</title>
        <authorList>
            <person name="Wu L."/>
        </authorList>
    </citation>
    <scope>NUCLEOTIDE SEQUENCE [LARGE SCALE GENOMIC DNA]</scope>
    <source>
        <strain evidence="1 2">ATCC 14511</strain>
    </source>
</reference>
<proteinExistence type="predicted"/>
<evidence type="ECO:0000313" key="2">
    <source>
        <dbReference type="Proteomes" id="UP000092659"/>
    </source>
</evidence>
<protein>
    <submittedName>
        <fullName evidence="1">Uncharacterized protein</fullName>
    </submittedName>
</protein>
<evidence type="ECO:0000313" key="1">
    <source>
        <dbReference type="EMBL" id="ANP53306.1"/>
    </source>
</evidence>
<accession>A0A1B1B3B0</accession>
<sequence length="149" mass="16308">MGRVSPARSVRGPLAGHVRVLWVALTEFGGNEQGESQPSGAAELPWLIHATERKIFACDHRPGLDLRLVILSVLRVVQHGDSADVVIHYGKADAMTGLEKEHAEPSTLALRLLQSAGAHRPLWRSGSTWTSVGRYRARTRSCGGRRCRP</sequence>
<dbReference type="KEGG" id="sgs:AVL59_30615"/>